<evidence type="ECO:0000313" key="1">
    <source>
        <dbReference type="EMBL" id="MCJ1960480.1"/>
    </source>
</evidence>
<evidence type="ECO:0000313" key="2">
    <source>
        <dbReference type="Proteomes" id="UP001162802"/>
    </source>
</evidence>
<evidence type="ECO:0008006" key="3">
    <source>
        <dbReference type="Google" id="ProtNLM"/>
    </source>
</evidence>
<sequence>MGPVNHLEFLQRWDCDESAPAFRRLDRLLGLDAEMQDAAHDTPGGRNLRYVRLQAELGGGGMDAQTACPACAELCEFALPLGAMLESTPPARDREVGIEARGERWRFRLPRMSDLAALPLGGELGHALAETCRLDHHDAPVPEAVVEALGRELDAADPLATPVVELTCSACQHVFSASVDLASFVAREMDRLANRLLRDVHLLARAYGWSEDAILAIPPARRRRYLALIGQDSAPSRAFAV</sequence>
<reference evidence="1" key="1">
    <citation type="submission" date="2022-03" db="EMBL/GenBank/DDBJ databases">
        <title>Identification of a novel bacterium isolated from mangrove sediments.</title>
        <authorList>
            <person name="Pan X."/>
        </authorList>
    </citation>
    <scope>NUCLEOTIDE SEQUENCE</scope>
    <source>
        <strain evidence="1">B2637</strain>
    </source>
</reference>
<dbReference type="Proteomes" id="UP001162802">
    <property type="component" value="Unassembled WGS sequence"/>
</dbReference>
<gene>
    <name evidence="1" type="ORF">MTR65_07305</name>
</gene>
<accession>A0ABT0ABA4</accession>
<dbReference type="EMBL" id="JALHAT010000008">
    <property type="protein sequence ID" value="MCJ1960480.1"/>
    <property type="molecule type" value="Genomic_DNA"/>
</dbReference>
<dbReference type="RefSeq" id="WP_243798642.1">
    <property type="nucleotide sequence ID" value="NZ_JALHAT010000008.1"/>
</dbReference>
<protein>
    <recommendedName>
        <fullName evidence="3">Phage baseplate protein</fullName>
    </recommendedName>
</protein>
<comment type="caution">
    <text evidence="1">The sequence shown here is derived from an EMBL/GenBank/DDBJ whole genome shotgun (WGS) entry which is preliminary data.</text>
</comment>
<name>A0ABT0ABA4_9SPHN</name>
<keyword evidence="2" id="KW-1185">Reference proteome</keyword>
<proteinExistence type="predicted"/>
<organism evidence="1 2">
    <name type="scientific">Novosphingobium mangrovi</name>
    <name type="common">ex Hu et al. 2023</name>
    <dbReference type="NCBI Taxonomy" id="2930094"/>
    <lineage>
        <taxon>Bacteria</taxon>
        <taxon>Pseudomonadati</taxon>
        <taxon>Pseudomonadota</taxon>
        <taxon>Alphaproteobacteria</taxon>
        <taxon>Sphingomonadales</taxon>
        <taxon>Sphingomonadaceae</taxon>
        <taxon>Novosphingobium</taxon>
    </lineage>
</organism>